<accession>A0ABN3JA42</accession>
<comment type="caution">
    <text evidence="2">The sequence shown here is derived from an EMBL/GenBank/DDBJ whole genome shotgun (WGS) entry which is preliminary data.</text>
</comment>
<keyword evidence="3" id="KW-1185">Reference proteome</keyword>
<evidence type="ECO:0008006" key="4">
    <source>
        <dbReference type="Google" id="ProtNLM"/>
    </source>
</evidence>
<feature type="region of interest" description="Disordered" evidence="1">
    <location>
        <begin position="1"/>
        <end position="65"/>
    </location>
</feature>
<name>A0ABN3JA42_9ACTN</name>
<evidence type="ECO:0000256" key="1">
    <source>
        <dbReference type="SAM" id="MobiDB-lite"/>
    </source>
</evidence>
<sequence>MRAPVAAAARAAPGTSREPEATRGRSGRIRGSAARTIGPTGTLTKKTQAQPGPAVMGGRSTARRADALRSTDAIVETAAECLGENPEASLGEIARAGRWPPGSPDRGGHARREKARRCGNWRLHPLGAGLPVR</sequence>
<dbReference type="Proteomes" id="UP001500460">
    <property type="component" value="Unassembled WGS sequence"/>
</dbReference>
<gene>
    <name evidence="2" type="ORF">GCM10010421_09150</name>
</gene>
<feature type="compositionally biased region" description="Basic residues" evidence="1">
    <location>
        <begin position="109"/>
        <end position="119"/>
    </location>
</feature>
<protein>
    <recommendedName>
        <fullName evidence="4">HTH tetR-type domain-containing protein</fullName>
    </recommendedName>
</protein>
<proteinExistence type="predicted"/>
<dbReference type="EMBL" id="BAAATK010000004">
    <property type="protein sequence ID" value="GAA2424745.1"/>
    <property type="molecule type" value="Genomic_DNA"/>
</dbReference>
<feature type="compositionally biased region" description="Polar residues" evidence="1">
    <location>
        <begin position="39"/>
        <end position="50"/>
    </location>
</feature>
<evidence type="ECO:0000313" key="2">
    <source>
        <dbReference type="EMBL" id="GAA2424745.1"/>
    </source>
</evidence>
<feature type="region of interest" description="Disordered" evidence="1">
    <location>
        <begin position="92"/>
        <end position="133"/>
    </location>
</feature>
<evidence type="ECO:0000313" key="3">
    <source>
        <dbReference type="Proteomes" id="UP001500460"/>
    </source>
</evidence>
<reference evidence="2 3" key="1">
    <citation type="journal article" date="2019" name="Int. J. Syst. Evol. Microbiol.">
        <title>The Global Catalogue of Microorganisms (GCM) 10K type strain sequencing project: providing services to taxonomists for standard genome sequencing and annotation.</title>
        <authorList>
            <consortium name="The Broad Institute Genomics Platform"/>
            <consortium name="The Broad Institute Genome Sequencing Center for Infectious Disease"/>
            <person name="Wu L."/>
            <person name="Ma J."/>
        </authorList>
    </citation>
    <scope>NUCLEOTIDE SEQUENCE [LARGE SCALE GENOMIC DNA]</scope>
    <source>
        <strain evidence="2 3">JCM 6922</strain>
    </source>
</reference>
<organism evidence="2 3">
    <name type="scientific">Streptomyces glaucus</name>
    <dbReference type="NCBI Taxonomy" id="284029"/>
    <lineage>
        <taxon>Bacteria</taxon>
        <taxon>Bacillati</taxon>
        <taxon>Actinomycetota</taxon>
        <taxon>Actinomycetes</taxon>
        <taxon>Kitasatosporales</taxon>
        <taxon>Streptomycetaceae</taxon>
        <taxon>Streptomyces</taxon>
    </lineage>
</organism>
<feature type="compositionally biased region" description="Low complexity" evidence="1">
    <location>
        <begin position="1"/>
        <end position="13"/>
    </location>
</feature>